<dbReference type="OrthoDB" id="7667520at2759"/>
<dbReference type="Proteomes" id="UP000786811">
    <property type="component" value="Unassembled WGS sequence"/>
</dbReference>
<keyword evidence="2" id="KW-1185">Reference proteome</keyword>
<reference evidence="1" key="1">
    <citation type="submission" date="2021-04" db="EMBL/GenBank/DDBJ databases">
        <authorList>
            <person name="Chebbi M.A.C M."/>
        </authorList>
    </citation>
    <scope>NUCLEOTIDE SEQUENCE</scope>
</reference>
<dbReference type="AlphaFoldDB" id="A0A8J2H8N7"/>
<dbReference type="EMBL" id="CAJNRD030001118">
    <property type="protein sequence ID" value="CAG5085078.1"/>
    <property type="molecule type" value="Genomic_DNA"/>
</dbReference>
<gene>
    <name evidence="1" type="ORF">HICCMSTLAB_LOCUS4269</name>
</gene>
<feature type="non-terminal residue" evidence="1">
    <location>
        <position position="90"/>
    </location>
</feature>
<name>A0A8J2H8N7_COTCN</name>
<comment type="caution">
    <text evidence="1">The sequence shown here is derived from an EMBL/GenBank/DDBJ whole genome shotgun (WGS) entry which is preliminary data.</text>
</comment>
<protein>
    <submittedName>
        <fullName evidence="1">Uncharacterized protein</fullName>
    </submittedName>
</protein>
<accession>A0A8J2H8N7</accession>
<evidence type="ECO:0000313" key="1">
    <source>
        <dbReference type="EMBL" id="CAG5085078.1"/>
    </source>
</evidence>
<organism evidence="1 2">
    <name type="scientific">Cotesia congregata</name>
    <name type="common">Parasitoid wasp</name>
    <name type="synonym">Apanteles congregatus</name>
    <dbReference type="NCBI Taxonomy" id="51543"/>
    <lineage>
        <taxon>Eukaryota</taxon>
        <taxon>Metazoa</taxon>
        <taxon>Ecdysozoa</taxon>
        <taxon>Arthropoda</taxon>
        <taxon>Hexapoda</taxon>
        <taxon>Insecta</taxon>
        <taxon>Pterygota</taxon>
        <taxon>Neoptera</taxon>
        <taxon>Endopterygota</taxon>
        <taxon>Hymenoptera</taxon>
        <taxon>Apocrita</taxon>
        <taxon>Ichneumonoidea</taxon>
        <taxon>Braconidae</taxon>
        <taxon>Microgastrinae</taxon>
        <taxon>Cotesia</taxon>
    </lineage>
</organism>
<proteinExistence type="predicted"/>
<sequence length="90" mass="10752">MDQFDFSKCFIFNSGEFDWFLDKNVDYFINYNSAKFFERFNIDTDFLLLDDSTWSQHPDYLKGLEIVKHLKVVTDSAEQAVKLTEKYINT</sequence>
<evidence type="ECO:0000313" key="2">
    <source>
        <dbReference type="Proteomes" id="UP000786811"/>
    </source>
</evidence>